<comment type="subunit">
    <text evidence="14">Homodimer. Forms a heterodimer with PFKFB3.</text>
</comment>
<keyword evidence="7" id="KW-0547">Nucleotide-binding</keyword>
<dbReference type="SUPFAM" id="SSF53254">
    <property type="entry name" value="Phosphoglycerate mutase-like"/>
    <property type="match status" value="1"/>
</dbReference>
<dbReference type="CDD" id="cd07067">
    <property type="entry name" value="HP_PGM_like"/>
    <property type="match status" value="1"/>
</dbReference>
<evidence type="ECO:0000256" key="16">
    <source>
        <dbReference type="PIRSR" id="PIRSR613078-2"/>
    </source>
</evidence>
<feature type="active site" description="Proton donor/acceptor" evidence="15">
    <location>
        <position position="277"/>
    </location>
</feature>
<organism evidence="20 21">
    <name type="scientific">Sinocyclocheilus anshuiensis</name>
    <dbReference type="NCBI Taxonomy" id="1608454"/>
    <lineage>
        <taxon>Eukaryota</taxon>
        <taxon>Metazoa</taxon>
        <taxon>Chordata</taxon>
        <taxon>Craniata</taxon>
        <taxon>Vertebrata</taxon>
        <taxon>Euteleostomi</taxon>
        <taxon>Actinopterygii</taxon>
        <taxon>Neopterygii</taxon>
        <taxon>Teleostei</taxon>
        <taxon>Ostariophysi</taxon>
        <taxon>Cypriniformes</taxon>
        <taxon>Cyprinidae</taxon>
        <taxon>Cyprininae</taxon>
        <taxon>Sinocyclocheilus</taxon>
    </lineage>
</organism>
<evidence type="ECO:0000256" key="5">
    <source>
        <dbReference type="ARBA" id="ARBA00022553"/>
    </source>
</evidence>
<dbReference type="GO" id="GO:0006003">
    <property type="term" value="P:fructose 2,6-bisphosphate metabolic process"/>
    <property type="evidence" value="ECO:0007669"/>
    <property type="project" value="InterPro"/>
</dbReference>
<evidence type="ECO:0000313" key="20">
    <source>
        <dbReference type="Ensembl" id="ENSSANP00000033980.1"/>
    </source>
</evidence>
<evidence type="ECO:0000256" key="2">
    <source>
        <dbReference type="ARBA" id="ARBA00008408"/>
    </source>
</evidence>
<evidence type="ECO:0000313" key="21">
    <source>
        <dbReference type="Proteomes" id="UP000472260"/>
    </source>
</evidence>
<comment type="function">
    <text evidence="1">Synthesis and degradation of fructose 2,6-bisphosphate.</text>
</comment>
<feature type="binding site" evidence="16">
    <location>
        <position position="257"/>
    </location>
    <ligand>
        <name>substrate</name>
    </ligand>
</feature>
<dbReference type="InterPro" id="IPR013079">
    <property type="entry name" value="6Phosfructo_kin"/>
</dbReference>
<dbReference type="GO" id="GO:0003873">
    <property type="term" value="F:6-phosphofructo-2-kinase activity"/>
    <property type="evidence" value="ECO:0007669"/>
    <property type="project" value="UniProtKB-EC"/>
</dbReference>
<keyword evidence="9" id="KW-0067">ATP-binding</keyword>
<dbReference type="SMART" id="SM00855">
    <property type="entry name" value="PGAM"/>
    <property type="match status" value="1"/>
</dbReference>
<dbReference type="Pfam" id="PF00300">
    <property type="entry name" value="His_Phos_1"/>
    <property type="match status" value="1"/>
</dbReference>
<feature type="transmembrane region" description="Helical" evidence="18">
    <location>
        <begin position="7"/>
        <end position="28"/>
    </location>
</feature>
<evidence type="ECO:0000256" key="8">
    <source>
        <dbReference type="ARBA" id="ARBA00022801"/>
    </source>
</evidence>
<evidence type="ECO:0000256" key="10">
    <source>
        <dbReference type="ARBA" id="ARBA00022990"/>
    </source>
</evidence>
<dbReference type="InterPro" id="IPR027417">
    <property type="entry name" value="P-loop_NTPase"/>
</dbReference>
<evidence type="ECO:0000259" key="19">
    <source>
        <dbReference type="Pfam" id="PF01591"/>
    </source>
</evidence>
<keyword evidence="5" id="KW-0597">Phosphoprotein</keyword>
<dbReference type="PRINTS" id="PR00991">
    <property type="entry name" value="6PFRUCTKNASE"/>
</dbReference>
<keyword evidence="11" id="KW-0511">Multifunctional enzyme</keyword>
<reference evidence="20" key="2">
    <citation type="submission" date="2025-09" db="UniProtKB">
        <authorList>
            <consortium name="Ensembl"/>
        </authorList>
    </citation>
    <scope>IDENTIFICATION</scope>
</reference>
<keyword evidence="10" id="KW-0007">Acetylation</keyword>
<evidence type="ECO:0000256" key="17">
    <source>
        <dbReference type="PIRSR" id="PIRSR613078-3"/>
    </source>
</evidence>
<dbReference type="SUPFAM" id="SSF52540">
    <property type="entry name" value="P-loop containing nucleoside triphosphate hydrolases"/>
    <property type="match status" value="1"/>
</dbReference>
<reference evidence="20" key="1">
    <citation type="submission" date="2025-08" db="UniProtKB">
        <authorList>
            <consortium name="Ensembl"/>
        </authorList>
    </citation>
    <scope>IDENTIFICATION</scope>
</reference>
<dbReference type="EC" id="3.1.3.46" evidence="4"/>
<dbReference type="InterPro" id="IPR003094">
    <property type="entry name" value="6Pfruct_kin"/>
</dbReference>
<gene>
    <name evidence="20" type="primary">LOC107692797</name>
</gene>
<evidence type="ECO:0000256" key="12">
    <source>
        <dbReference type="ARBA" id="ARBA00040487"/>
    </source>
</evidence>
<dbReference type="GO" id="GO:0005524">
    <property type="term" value="F:ATP binding"/>
    <property type="evidence" value="ECO:0007669"/>
    <property type="project" value="UniProtKB-KW"/>
</dbReference>
<dbReference type="AlphaFoldDB" id="A0A671MKT2"/>
<sequence length="433" mass="50203">MKFPKRLLLSLYVGNGCVFLSVFNLGVYRREAVQSYKSYDFFRHDNKEAMKIRKQCAIVALQDVKSYLNEEGGQIAVFDATNTTRERRSLILSFVKESAYKVFFVESLCDDPEVIAASILDVKVSSPDYPERDRESVMEDFLKRIECYKVTYQPLDPDDHDKDLSFIQVINVGQRFLVNRVQDYIQSKIVYYLMNIHVQKHSIYLCRHGESQHNVQSCIGGDSELSSRGKQFSKALRGFLENQNIPDLKVWTSQLRRTIQTAEELGVPYEQWKILNEIDAGICEEMTYEKIKETYPDEYSLRDQDKYHYRYPGGESYQDLVQRLEPVIMELERQGNVLVICHQAVMRCLLAYFLDKSAGITHSHSHSHSHSRNVLVICHQAVMRCLLAYFLDKSAGASQTHTHTLKSYQASCDLLMTIMRDWFSGNKCPKKIL</sequence>
<feature type="site" description="Transition state stabilizer" evidence="17">
    <location>
        <position position="379"/>
    </location>
</feature>
<comment type="similarity">
    <text evidence="2">In the C-terminal section; belongs to the phosphoglycerate mutase family.</text>
</comment>
<dbReference type="InterPro" id="IPR001345">
    <property type="entry name" value="PG/BPGM_mutase_AS"/>
</dbReference>
<dbReference type="Gene3D" id="3.40.50.300">
    <property type="entry name" value="P-loop containing nucleotide triphosphate hydrolases"/>
    <property type="match status" value="1"/>
</dbReference>
<feature type="domain" description="6-phosphofructo-2-kinase" evidence="19">
    <location>
        <begin position="21"/>
        <end position="199"/>
    </location>
</feature>
<keyword evidence="18" id="KW-1133">Transmembrane helix</keyword>
<evidence type="ECO:0000256" key="6">
    <source>
        <dbReference type="ARBA" id="ARBA00022679"/>
    </source>
</evidence>
<feature type="active site" description="Tele-phosphohistidine intermediate" evidence="15">
    <location>
        <position position="208"/>
    </location>
</feature>
<keyword evidence="18" id="KW-0812">Transmembrane</keyword>
<dbReference type="Proteomes" id="UP000472260">
    <property type="component" value="Unassembled WGS sequence"/>
</dbReference>
<evidence type="ECO:0000256" key="15">
    <source>
        <dbReference type="PIRSR" id="PIRSR613078-1"/>
    </source>
</evidence>
<dbReference type="Ensembl" id="ENSSANT00000036185.1">
    <property type="protein sequence ID" value="ENSSANP00000033980.1"/>
    <property type="gene ID" value="ENSSANG00000016814.1"/>
</dbReference>
<dbReference type="GO" id="GO:0006000">
    <property type="term" value="P:fructose metabolic process"/>
    <property type="evidence" value="ECO:0007669"/>
    <property type="project" value="InterPro"/>
</dbReference>
<dbReference type="PROSITE" id="PS00175">
    <property type="entry name" value="PG_MUTASE"/>
    <property type="match status" value="1"/>
</dbReference>
<evidence type="ECO:0000256" key="11">
    <source>
        <dbReference type="ARBA" id="ARBA00023268"/>
    </source>
</evidence>
<keyword evidence="6" id="KW-0808">Transferase</keyword>
<keyword evidence="8" id="KW-0378">Hydrolase</keyword>
<evidence type="ECO:0000256" key="4">
    <source>
        <dbReference type="ARBA" id="ARBA00013067"/>
    </source>
</evidence>
<dbReference type="GO" id="GO:0005829">
    <property type="term" value="C:cytosol"/>
    <property type="evidence" value="ECO:0007669"/>
    <property type="project" value="TreeGrafter"/>
</dbReference>
<dbReference type="Pfam" id="PF01591">
    <property type="entry name" value="6PF2K"/>
    <property type="match status" value="1"/>
</dbReference>
<protein>
    <recommendedName>
        <fullName evidence="12">6-phosphofructo-2-kinase/fructose-2,6-bisphosphatase 2</fullName>
        <ecNumber evidence="3">2.7.1.105</ecNumber>
        <ecNumber evidence="4">3.1.3.46</ecNumber>
    </recommendedName>
    <alternativeName>
        <fullName evidence="13">6PF-2-K/Fru-2,6-P2ase heart-type isozyme</fullName>
    </alternativeName>
</protein>
<evidence type="ECO:0000256" key="1">
    <source>
        <dbReference type="ARBA" id="ARBA00003771"/>
    </source>
</evidence>
<evidence type="ECO:0000256" key="7">
    <source>
        <dbReference type="ARBA" id="ARBA00022741"/>
    </source>
</evidence>
<evidence type="ECO:0000256" key="18">
    <source>
        <dbReference type="SAM" id="Phobius"/>
    </source>
</evidence>
<evidence type="ECO:0000256" key="9">
    <source>
        <dbReference type="ARBA" id="ARBA00022840"/>
    </source>
</evidence>
<dbReference type="Gene3D" id="3.40.50.1240">
    <property type="entry name" value="Phosphoglycerate mutase-like"/>
    <property type="match status" value="1"/>
</dbReference>
<dbReference type="PANTHER" id="PTHR10606">
    <property type="entry name" value="6-PHOSPHOFRUCTO-2-KINASE/FRUCTOSE-2,6-BISPHOSPHATASE"/>
    <property type="match status" value="1"/>
</dbReference>
<evidence type="ECO:0000256" key="14">
    <source>
        <dbReference type="ARBA" id="ARBA00046386"/>
    </source>
</evidence>
<proteinExistence type="inferred from homology"/>
<dbReference type="EC" id="2.7.1.105" evidence="3"/>
<dbReference type="InterPro" id="IPR013078">
    <property type="entry name" value="His_Pase_superF_clade-1"/>
</dbReference>
<feature type="binding site" evidence="16">
    <location>
        <begin position="207"/>
        <end position="214"/>
    </location>
    <ligand>
        <name>substrate</name>
    </ligand>
</feature>
<keyword evidence="21" id="KW-1185">Reference proteome</keyword>
<dbReference type="GO" id="GO:0004331">
    <property type="term" value="F:fructose-2,6-bisphosphate 2-phosphatase activity"/>
    <property type="evidence" value="ECO:0007669"/>
    <property type="project" value="UniProtKB-EC"/>
</dbReference>
<dbReference type="PANTHER" id="PTHR10606:SF48">
    <property type="entry name" value="6-PHOSPHOFRUCTO-2-KINASE_FRUCTOSE-2,6-BISPHOSPHATASE 2"/>
    <property type="match status" value="1"/>
</dbReference>
<accession>A0A671MKT2</accession>
<keyword evidence="18" id="KW-0472">Membrane</keyword>
<evidence type="ECO:0000256" key="3">
    <source>
        <dbReference type="ARBA" id="ARBA00012130"/>
    </source>
</evidence>
<name>A0A671MKT2_9TELE</name>
<dbReference type="InterPro" id="IPR029033">
    <property type="entry name" value="His_PPase_superfam"/>
</dbReference>
<evidence type="ECO:0000256" key="13">
    <source>
        <dbReference type="ARBA" id="ARBA00041796"/>
    </source>
</evidence>